<dbReference type="Gene3D" id="1.10.260.40">
    <property type="entry name" value="lambda repressor-like DNA-binding domains"/>
    <property type="match status" value="1"/>
</dbReference>
<organism evidence="2 3">
    <name type="scientific">Actinophytocola glycyrrhizae</name>
    <dbReference type="NCBI Taxonomy" id="2044873"/>
    <lineage>
        <taxon>Bacteria</taxon>
        <taxon>Bacillati</taxon>
        <taxon>Actinomycetota</taxon>
        <taxon>Actinomycetes</taxon>
        <taxon>Pseudonocardiales</taxon>
        <taxon>Pseudonocardiaceae</taxon>
    </lineage>
</organism>
<dbReference type="SUPFAM" id="SSF47413">
    <property type="entry name" value="lambda repressor-like DNA-binding domains"/>
    <property type="match status" value="1"/>
</dbReference>
<keyword evidence="3" id="KW-1185">Reference proteome</keyword>
<dbReference type="Pfam" id="PF19054">
    <property type="entry name" value="DUF5753"/>
    <property type="match status" value="1"/>
</dbReference>
<dbReference type="Proteomes" id="UP001595859">
    <property type="component" value="Unassembled WGS sequence"/>
</dbReference>
<evidence type="ECO:0000259" key="1">
    <source>
        <dbReference type="PROSITE" id="PS50943"/>
    </source>
</evidence>
<dbReference type="InterPro" id="IPR010982">
    <property type="entry name" value="Lambda_DNA-bd_dom_sf"/>
</dbReference>
<proteinExistence type="predicted"/>
<evidence type="ECO:0000313" key="2">
    <source>
        <dbReference type="EMBL" id="MFC4856438.1"/>
    </source>
</evidence>
<dbReference type="CDD" id="cd00093">
    <property type="entry name" value="HTH_XRE"/>
    <property type="match status" value="1"/>
</dbReference>
<gene>
    <name evidence="2" type="ORF">ACFPCV_23270</name>
</gene>
<dbReference type="PROSITE" id="PS50943">
    <property type="entry name" value="HTH_CROC1"/>
    <property type="match status" value="1"/>
</dbReference>
<protein>
    <submittedName>
        <fullName evidence="2">Helix-turn-helix domain-containing protein</fullName>
    </submittedName>
</protein>
<comment type="caution">
    <text evidence="2">The sequence shown here is derived from an EMBL/GenBank/DDBJ whole genome shotgun (WGS) entry which is preliminary data.</text>
</comment>
<evidence type="ECO:0000313" key="3">
    <source>
        <dbReference type="Proteomes" id="UP001595859"/>
    </source>
</evidence>
<dbReference type="Pfam" id="PF13560">
    <property type="entry name" value="HTH_31"/>
    <property type="match status" value="1"/>
</dbReference>
<dbReference type="EMBL" id="JBHSIS010000010">
    <property type="protein sequence ID" value="MFC4856438.1"/>
    <property type="molecule type" value="Genomic_DNA"/>
</dbReference>
<dbReference type="RefSeq" id="WP_378058412.1">
    <property type="nucleotide sequence ID" value="NZ_JBHSIS010000010.1"/>
</dbReference>
<dbReference type="InterPro" id="IPR001387">
    <property type="entry name" value="Cro/C1-type_HTH"/>
</dbReference>
<dbReference type="InterPro" id="IPR043917">
    <property type="entry name" value="DUF5753"/>
</dbReference>
<name>A0ABV9S6E7_9PSEU</name>
<reference evidence="3" key="1">
    <citation type="journal article" date="2019" name="Int. J. Syst. Evol. Microbiol.">
        <title>The Global Catalogue of Microorganisms (GCM) 10K type strain sequencing project: providing services to taxonomists for standard genome sequencing and annotation.</title>
        <authorList>
            <consortium name="The Broad Institute Genomics Platform"/>
            <consortium name="The Broad Institute Genome Sequencing Center for Infectious Disease"/>
            <person name="Wu L."/>
            <person name="Ma J."/>
        </authorList>
    </citation>
    <scope>NUCLEOTIDE SEQUENCE [LARGE SCALE GENOMIC DNA]</scope>
    <source>
        <strain evidence="3">ZS-22-S1</strain>
    </source>
</reference>
<feature type="domain" description="HTH cro/C1-type" evidence="1">
    <location>
        <begin position="17"/>
        <end position="71"/>
    </location>
</feature>
<sequence length="288" mass="32034">MGKARQTFERRQLGLTLRRLREEAGKSQQAAAAWIGKARSQFVELEDGRGTLAADVLENLLDLYGVTDDERATVIELGALARARAKRRAHTDLLPGSFQRFADLEANATEINCYEFGIVPGLLQSLGYVRAMIDDGDGVWWQPSHAELSERIAFRLDRQERTFGSAEAKTLRFVLTEDALTGAVGSPDVMREQRRHILKLLESNDNLTVQVLRSDTYGNPARGGGMTILGFGGRGSPIGFTPTVFGPSTYLDQEADIADLLRVFQRLQELALDPDESVRLIRRIDEED</sequence>
<dbReference type="SMART" id="SM00530">
    <property type="entry name" value="HTH_XRE"/>
    <property type="match status" value="1"/>
</dbReference>
<accession>A0ABV9S6E7</accession>